<gene>
    <name evidence="1" type="ORF">DDZ16_20425</name>
</gene>
<reference evidence="1 2" key="1">
    <citation type="submission" date="2018-05" db="EMBL/GenBank/DDBJ databases">
        <title>Marinilabilia rubrum sp. nov., isolated from saltern sediment.</title>
        <authorList>
            <person name="Zhang R."/>
        </authorList>
    </citation>
    <scope>NUCLEOTIDE SEQUENCE [LARGE SCALE GENOMIC DNA]</scope>
    <source>
        <strain evidence="1 2">WTE16</strain>
    </source>
</reference>
<dbReference type="Proteomes" id="UP000244956">
    <property type="component" value="Unassembled WGS sequence"/>
</dbReference>
<dbReference type="Pfam" id="PF05635">
    <property type="entry name" value="23S_rRNA_IVP"/>
    <property type="match status" value="1"/>
</dbReference>
<name>A0A2U2B360_9BACT</name>
<sequence length="124" mass="14482">MGFVSSSRELEVYKLARQMSLEIYTLTLSFPKEERYSLTDQIRRSSRSIGAQIAESWAKKRYEKHFVSKLTDADGEQQETQHWIETAFDCGYISEEQQQFFLSKYAEIGKMIQSMINKAGLFCK</sequence>
<organism evidence="1 2">
    <name type="scientific">Marinilabilia rubra</name>
    <dbReference type="NCBI Taxonomy" id="2162893"/>
    <lineage>
        <taxon>Bacteria</taxon>
        <taxon>Pseudomonadati</taxon>
        <taxon>Bacteroidota</taxon>
        <taxon>Bacteroidia</taxon>
        <taxon>Marinilabiliales</taxon>
        <taxon>Marinilabiliaceae</taxon>
        <taxon>Marinilabilia</taxon>
    </lineage>
</organism>
<comment type="caution">
    <text evidence="1">The sequence shown here is derived from an EMBL/GenBank/DDBJ whole genome shotgun (WGS) entry which is preliminary data.</text>
</comment>
<accession>A0A2U2B360</accession>
<dbReference type="NCBIfam" id="TIGR02436">
    <property type="entry name" value="four helix bundle protein"/>
    <property type="match status" value="1"/>
</dbReference>
<dbReference type="RefSeq" id="WP_109266333.1">
    <property type="nucleotide sequence ID" value="NZ_QEWP01000037.1"/>
</dbReference>
<keyword evidence="2" id="KW-1185">Reference proteome</keyword>
<protein>
    <submittedName>
        <fullName evidence="1">Four helix bundle protein</fullName>
    </submittedName>
</protein>
<dbReference type="PANTHER" id="PTHR38471">
    <property type="entry name" value="FOUR HELIX BUNDLE PROTEIN"/>
    <property type="match status" value="1"/>
</dbReference>
<dbReference type="SUPFAM" id="SSF158446">
    <property type="entry name" value="IVS-encoded protein-like"/>
    <property type="match status" value="1"/>
</dbReference>
<dbReference type="EMBL" id="QEWP01000037">
    <property type="protein sequence ID" value="PWD97506.1"/>
    <property type="molecule type" value="Genomic_DNA"/>
</dbReference>
<dbReference type="OrthoDB" id="9811959at2"/>
<proteinExistence type="predicted"/>
<dbReference type="InterPro" id="IPR036583">
    <property type="entry name" value="23S_rRNA_IVS_sf"/>
</dbReference>
<dbReference type="AlphaFoldDB" id="A0A2U2B360"/>
<evidence type="ECO:0000313" key="1">
    <source>
        <dbReference type="EMBL" id="PWD97506.1"/>
    </source>
</evidence>
<dbReference type="CDD" id="cd16377">
    <property type="entry name" value="23S_rRNA_IVP_like"/>
    <property type="match status" value="1"/>
</dbReference>
<dbReference type="Gene3D" id="1.20.1440.60">
    <property type="entry name" value="23S rRNA-intervening sequence"/>
    <property type="match status" value="1"/>
</dbReference>
<dbReference type="InterPro" id="IPR012657">
    <property type="entry name" value="23S_rRNA-intervening_sequence"/>
</dbReference>
<dbReference type="PANTHER" id="PTHR38471:SF2">
    <property type="entry name" value="FOUR HELIX BUNDLE PROTEIN"/>
    <property type="match status" value="1"/>
</dbReference>
<evidence type="ECO:0000313" key="2">
    <source>
        <dbReference type="Proteomes" id="UP000244956"/>
    </source>
</evidence>